<dbReference type="AlphaFoldDB" id="A0A6I2U634"/>
<dbReference type="GO" id="GO:0019262">
    <property type="term" value="P:N-acetylneuraminate catabolic process"/>
    <property type="evidence" value="ECO:0007669"/>
    <property type="project" value="TreeGrafter"/>
</dbReference>
<dbReference type="RefSeq" id="WP_154523843.1">
    <property type="nucleotide sequence ID" value="NZ_VUNJ01000022.1"/>
</dbReference>
<dbReference type="GO" id="GO:0004342">
    <property type="term" value="F:glucosamine-6-phosphate deaminase activity"/>
    <property type="evidence" value="ECO:0007669"/>
    <property type="project" value="InterPro"/>
</dbReference>
<dbReference type="SUPFAM" id="SSF100950">
    <property type="entry name" value="NagB/RpiA/CoA transferase-like"/>
    <property type="match status" value="1"/>
</dbReference>
<sequence length="152" mass="16536">MDTSIGVDAIVEKISAELNEAPIDVGVIGIGENAHIAFNDPPADFGCTACYKLVQLDDACRRQQFGEGWFPSFDDVPTEALSMTVSRIMQCQHIVSAVPYSVKAKAVHDVLTAPEITNMVPSTIMRMHPDVTLFLDADSAAMLDESTKKKFC</sequence>
<proteinExistence type="predicted"/>
<dbReference type="EMBL" id="VUNJ01000022">
    <property type="protein sequence ID" value="MST93217.1"/>
    <property type="molecule type" value="Genomic_DNA"/>
</dbReference>
<reference evidence="1 2" key="1">
    <citation type="submission" date="2019-08" db="EMBL/GenBank/DDBJ databases">
        <title>In-depth cultivation of the pig gut microbiome towards novel bacterial diversity and tailored functional studies.</title>
        <authorList>
            <person name="Wylensek D."/>
            <person name="Hitch T.C.A."/>
            <person name="Clavel T."/>
        </authorList>
    </citation>
    <scope>NUCLEOTIDE SEQUENCE [LARGE SCALE GENOMIC DNA]</scope>
    <source>
        <strain evidence="1 2">WCA3-601-WT-6J</strain>
    </source>
</reference>
<dbReference type="InterPro" id="IPR004547">
    <property type="entry name" value="Glucosamine6P_isomerase"/>
</dbReference>
<dbReference type="GO" id="GO:0042802">
    <property type="term" value="F:identical protein binding"/>
    <property type="evidence" value="ECO:0007669"/>
    <property type="project" value="TreeGrafter"/>
</dbReference>
<protein>
    <recommendedName>
        <fullName evidence="3">Glucosamine/galactosamine-6-phosphate isomerase domain-containing protein</fullName>
    </recommendedName>
</protein>
<evidence type="ECO:0000313" key="1">
    <source>
        <dbReference type="EMBL" id="MST93217.1"/>
    </source>
</evidence>
<evidence type="ECO:0000313" key="2">
    <source>
        <dbReference type="Proteomes" id="UP000431913"/>
    </source>
</evidence>
<dbReference type="Gene3D" id="3.40.50.1360">
    <property type="match status" value="1"/>
</dbReference>
<accession>A0A6I2U634</accession>
<name>A0A6I2U634_9FIRM</name>
<dbReference type="GO" id="GO:0006046">
    <property type="term" value="P:N-acetylglucosamine catabolic process"/>
    <property type="evidence" value="ECO:0007669"/>
    <property type="project" value="TreeGrafter"/>
</dbReference>
<evidence type="ECO:0008006" key="3">
    <source>
        <dbReference type="Google" id="ProtNLM"/>
    </source>
</evidence>
<comment type="caution">
    <text evidence="1">The sequence shown here is derived from an EMBL/GenBank/DDBJ whole genome shotgun (WGS) entry which is preliminary data.</text>
</comment>
<dbReference type="Proteomes" id="UP000431913">
    <property type="component" value="Unassembled WGS sequence"/>
</dbReference>
<dbReference type="PANTHER" id="PTHR11280:SF6">
    <property type="entry name" value="GLUCOSAMINE-6-PHOSPHATE ISOMERASE NAGB"/>
    <property type="match status" value="1"/>
</dbReference>
<gene>
    <name evidence="1" type="ORF">FYJ76_14975</name>
</gene>
<dbReference type="InterPro" id="IPR037171">
    <property type="entry name" value="NagB/RpiA_transferase-like"/>
</dbReference>
<dbReference type="GO" id="GO:0005737">
    <property type="term" value="C:cytoplasm"/>
    <property type="evidence" value="ECO:0007669"/>
    <property type="project" value="TreeGrafter"/>
</dbReference>
<dbReference type="PANTHER" id="PTHR11280">
    <property type="entry name" value="GLUCOSAMINE-6-PHOSPHATE ISOMERASE"/>
    <property type="match status" value="1"/>
</dbReference>
<dbReference type="GO" id="GO:0006043">
    <property type="term" value="P:glucosamine catabolic process"/>
    <property type="evidence" value="ECO:0007669"/>
    <property type="project" value="TreeGrafter"/>
</dbReference>
<organism evidence="1 2">
    <name type="scientific">Ruthenibacterium lactatiformans</name>
    <dbReference type="NCBI Taxonomy" id="1550024"/>
    <lineage>
        <taxon>Bacteria</taxon>
        <taxon>Bacillati</taxon>
        <taxon>Bacillota</taxon>
        <taxon>Clostridia</taxon>
        <taxon>Eubacteriales</taxon>
        <taxon>Oscillospiraceae</taxon>
        <taxon>Ruthenibacterium</taxon>
    </lineage>
</organism>